<organism evidence="14 15">
    <name type="scientific">Polychaeton citri CBS 116435</name>
    <dbReference type="NCBI Taxonomy" id="1314669"/>
    <lineage>
        <taxon>Eukaryota</taxon>
        <taxon>Fungi</taxon>
        <taxon>Dikarya</taxon>
        <taxon>Ascomycota</taxon>
        <taxon>Pezizomycotina</taxon>
        <taxon>Dothideomycetes</taxon>
        <taxon>Dothideomycetidae</taxon>
        <taxon>Capnodiales</taxon>
        <taxon>Capnodiaceae</taxon>
        <taxon>Polychaeton</taxon>
    </lineage>
</organism>
<evidence type="ECO:0000256" key="9">
    <source>
        <dbReference type="ARBA" id="ARBA00023242"/>
    </source>
</evidence>
<dbReference type="Pfam" id="PF19282">
    <property type="entry name" value="Exportin-T"/>
    <property type="match status" value="1"/>
</dbReference>
<dbReference type="InterPro" id="IPR045546">
    <property type="entry name" value="Exportin-T_C"/>
</dbReference>
<evidence type="ECO:0000256" key="4">
    <source>
        <dbReference type="ARBA" id="ARBA00022448"/>
    </source>
</evidence>
<keyword evidence="6 11" id="KW-0820">tRNA-binding</keyword>
<dbReference type="InterPro" id="IPR040017">
    <property type="entry name" value="XPOT"/>
</dbReference>
<dbReference type="FunFam" id="1.25.10.10:FF:000355">
    <property type="entry name" value="Exportin-T"/>
    <property type="match status" value="1"/>
</dbReference>
<comment type="subcellular location">
    <subcellularLocation>
        <location evidence="1 11">Cytoplasm</location>
    </subcellularLocation>
    <subcellularLocation>
        <location evidence="11">Nucleus</location>
    </subcellularLocation>
    <text evidence="11">Shuttles between the nucleus and the cytoplasm.</text>
</comment>
<evidence type="ECO:0000256" key="3">
    <source>
        <dbReference type="ARBA" id="ARBA00018928"/>
    </source>
</evidence>
<dbReference type="InterPro" id="IPR011989">
    <property type="entry name" value="ARM-like"/>
</dbReference>
<dbReference type="GO" id="GO:0031267">
    <property type="term" value="F:small GTPase binding"/>
    <property type="evidence" value="ECO:0007669"/>
    <property type="project" value="InterPro"/>
</dbReference>
<comment type="similarity">
    <text evidence="2 11">Belongs to the exportin family.</text>
</comment>
<dbReference type="Proteomes" id="UP000799441">
    <property type="component" value="Unassembled WGS sequence"/>
</dbReference>
<keyword evidence="8 11" id="KW-0694">RNA-binding</keyword>
<proteinExistence type="inferred from homology"/>
<keyword evidence="7" id="KW-0819">tRNA processing</keyword>
<dbReference type="OrthoDB" id="26399at2759"/>
<evidence type="ECO:0000259" key="12">
    <source>
        <dbReference type="Pfam" id="PF08389"/>
    </source>
</evidence>
<dbReference type="GO" id="GO:0000049">
    <property type="term" value="F:tRNA binding"/>
    <property type="evidence" value="ECO:0007669"/>
    <property type="project" value="UniProtKB-UniRule"/>
</dbReference>
<reference evidence="14" key="1">
    <citation type="journal article" date="2020" name="Stud. Mycol.">
        <title>101 Dothideomycetes genomes: a test case for predicting lifestyles and emergence of pathogens.</title>
        <authorList>
            <person name="Haridas S."/>
            <person name="Albert R."/>
            <person name="Binder M."/>
            <person name="Bloem J."/>
            <person name="Labutti K."/>
            <person name="Salamov A."/>
            <person name="Andreopoulos B."/>
            <person name="Baker S."/>
            <person name="Barry K."/>
            <person name="Bills G."/>
            <person name="Bluhm B."/>
            <person name="Cannon C."/>
            <person name="Castanera R."/>
            <person name="Culley D."/>
            <person name="Daum C."/>
            <person name="Ezra D."/>
            <person name="Gonzalez J."/>
            <person name="Henrissat B."/>
            <person name="Kuo A."/>
            <person name="Liang C."/>
            <person name="Lipzen A."/>
            <person name="Lutzoni F."/>
            <person name="Magnuson J."/>
            <person name="Mondo S."/>
            <person name="Nolan M."/>
            <person name="Ohm R."/>
            <person name="Pangilinan J."/>
            <person name="Park H.-J."/>
            <person name="Ramirez L."/>
            <person name="Alfaro M."/>
            <person name="Sun H."/>
            <person name="Tritt A."/>
            <person name="Yoshinaga Y."/>
            <person name="Zwiers L.-H."/>
            <person name="Turgeon B."/>
            <person name="Goodwin S."/>
            <person name="Spatafora J."/>
            <person name="Crous P."/>
            <person name="Grigoriev I."/>
        </authorList>
    </citation>
    <scope>NUCLEOTIDE SEQUENCE</scope>
    <source>
        <strain evidence="14">CBS 116435</strain>
    </source>
</reference>
<feature type="domain" description="Exportin-T C-terminal" evidence="13">
    <location>
        <begin position="344"/>
        <end position="1021"/>
    </location>
</feature>
<comment type="function">
    <text evidence="10">tRNA nucleus export receptor which facilitates tRNA translocation across the nuclear pore complex. Involved in pre-tRNA splicing, probably by affecting the interaction of pre-tRNA with splicing endonuclease.</text>
</comment>
<evidence type="ECO:0000259" key="13">
    <source>
        <dbReference type="Pfam" id="PF19282"/>
    </source>
</evidence>
<keyword evidence="15" id="KW-1185">Reference proteome</keyword>
<evidence type="ECO:0000313" key="15">
    <source>
        <dbReference type="Proteomes" id="UP000799441"/>
    </source>
</evidence>
<evidence type="ECO:0000256" key="1">
    <source>
        <dbReference type="ARBA" id="ARBA00004496"/>
    </source>
</evidence>
<accession>A0A9P4UNM1</accession>
<gene>
    <name evidence="14" type="ORF">K431DRAFT_287024</name>
</gene>
<dbReference type="GO" id="GO:0008033">
    <property type="term" value="P:tRNA processing"/>
    <property type="evidence" value="ECO:0007669"/>
    <property type="project" value="UniProtKB-KW"/>
</dbReference>
<evidence type="ECO:0000256" key="10">
    <source>
        <dbReference type="ARBA" id="ARBA00025147"/>
    </source>
</evidence>
<comment type="caution">
    <text evidence="14">The sequence shown here is derived from an EMBL/GenBank/DDBJ whole genome shotgun (WGS) entry which is preliminary data.</text>
</comment>
<evidence type="ECO:0000256" key="8">
    <source>
        <dbReference type="ARBA" id="ARBA00022884"/>
    </source>
</evidence>
<dbReference type="PANTHER" id="PTHR15952:SF11">
    <property type="entry name" value="EXPORTIN-T"/>
    <property type="match status" value="1"/>
</dbReference>
<dbReference type="GO" id="GO:0005643">
    <property type="term" value="C:nuclear pore"/>
    <property type="evidence" value="ECO:0007669"/>
    <property type="project" value="TreeGrafter"/>
</dbReference>
<dbReference type="GO" id="GO:0071528">
    <property type="term" value="P:tRNA re-export from nucleus"/>
    <property type="evidence" value="ECO:0007669"/>
    <property type="project" value="UniProtKB-UniRule"/>
</dbReference>
<dbReference type="InterPro" id="IPR013598">
    <property type="entry name" value="Exportin-1/Importin-b-like"/>
</dbReference>
<dbReference type="SUPFAM" id="SSF48371">
    <property type="entry name" value="ARM repeat"/>
    <property type="match status" value="1"/>
</dbReference>
<dbReference type="Gene3D" id="1.25.10.10">
    <property type="entry name" value="Leucine-rich Repeat Variant"/>
    <property type="match status" value="1"/>
</dbReference>
<dbReference type="EMBL" id="MU003815">
    <property type="protein sequence ID" value="KAF2719145.1"/>
    <property type="molecule type" value="Genomic_DNA"/>
</dbReference>
<evidence type="ECO:0000256" key="2">
    <source>
        <dbReference type="ARBA" id="ARBA00009466"/>
    </source>
</evidence>
<dbReference type="GO" id="GO:0005737">
    <property type="term" value="C:cytoplasm"/>
    <property type="evidence" value="ECO:0007669"/>
    <property type="project" value="UniProtKB-SubCell"/>
</dbReference>
<evidence type="ECO:0000256" key="11">
    <source>
        <dbReference type="RuleBase" id="RU366037"/>
    </source>
</evidence>
<evidence type="ECO:0000256" key="6">
    <source>
        <dbReference type="ARBA" id="ARBA00022555"/>
    </source>
</evidence>
<dbReference type="PANTHER" id="PTHR15952">
    <property type="entry name" value="EXPORTIN-T/LOS1"/>
    <property type="match status" value="1"/>
</dbReference>
<keyword evidence="9 11" id="KW-0539">Nucleus</keyword>
<evidence type="ECO:0000313" key="14">
    <source>
        <dbReference type="EMBL" id="KAF2719145.1"/>
    </source>
</evidence>
<dbReference type="GO" id="GO:0016363">
    <property type="term" value="C:nuclear matrix"/>
    <property type="evidence" value="ECO:0007669"/>
    <property type="project" value="TreeGrafter"/>
</dbReference>
<evidence type="ECO:0000256" key="7">
    <source>
        <dbReference type="ARBA" id="ARBA00022694"/>
    </source>
</evidence>
<feature type="domain" description="Exportin-1/Importin-beta-like" evidence="12">
    <location>
        <begin position="105"/>
        <end position="267"/>
    </location>
</feature>
<sequence length="1023" mass="113948">MDTQVESAINLAFDPRTEQNLKAQAYEFLNHLRADPSGWQVCLSLFTRTPPTSEVVRLVCLEIVNTAVQAQGLDHQSLCYVRDSLMGYIKQRYSLQSSEGPDSSSIQNKLTQTITYLFTSLYAEEWPSIFDDFRSLADAASEIGTTNPPATIMYLRVVGSVHDEIADVLIPRSADEQKRANDLKDIIRARDVNKIAASWQEILARWRQIDLGIVEMCLRTIAKWVSWTDISLVIDQTIQNALLELAGQQGNFSSDSREAKSRDAAIDTFTETVGKKMQPHDKIELIRYLNLGSIVGQLIHSPALADMRSTPDYDTDLAETVAKLVNNVAFDIVKVLDTESVNESTKSKANDLLQTFVPYILRFFSDEYDEICSVVIPSLTDLLTTFRKQRKSKAVLPPQWSAMLQPILDAIVLKMKYDETTNWGEEDDETDEAEFQELRRKLHVLQQAVAAVDEDLYSNTLSSVVASTFNRLDTPDNKPDWRDLDLALHEMYLFGELAVKNQGLYTKSNPTTAASQTLIEMISKMVDSGLATYPHPAIQLQYMEICERYVQFFEHNTSRIPIVLENFVNFVHSNHAKIRTRSWYLFLRLVKHLRSQLGDVTQTILQAISDLLVINAEVQQDNDGDDDSSENNDQSADAIFNSQLFLFEAIGCVSSTNVTPLETKVSIARRVIEPLGTDLSQHLPLAKAGDERAILQVHHIVMALGTLANGFSDWTPGQSTGSPPPEALGAEFGIASEAVLMALSDLKQSMDIRTAARHSFSRFMGVLGARILPQLPRWIDGLLSNAGSNDEMAMFLRLLAQVIYGFKSETYDILDQLLLPLLQRIFAGFTEPTTGTDDEIQLKELKSQYLSFLSIVLSNELASVLISPANQGNFDAFISTLTHFASDPADPITARSALAVISKMTAIWGGPDVALDSTADPSPALPGFDSFILSQFAPIPWTLISSPGFAASDAQTRSVLQEAAGLQWTILRKTGSRYREQLQRELQELGANEEGVQQYLQSISGDSAGFRKFFASFIQQAKR</sequence>
<name>A0A9P4UNM1_9PEZI</name>
<keyword evidence="4 11" id="KW-0813">Transport</keyword>
<evidence type="ECO:0000256" key="5">
    <source>
        <dbReference type="ARBA" id="ARBA00022490"/>
    </source>
</evidence>
<dbReference type="Pfam" id="PF08389">
    <property type="entry name" value="Xpo1"/>
    <property type="match status" value="1"/>
</dbReference>
<keyword evidence="5 11" id="KW-0963">Cytoplasm</keyword>
<protein>
    <recommendedName>
        <fullName evidence="3 11">Exportin-T</fullName>
    </recommendedName>
    <alternativeName>
        <fullName evidence="11">Exportin(tRNA)</fullName>
    </alternativeName>
    <alternativeName>
        <fullName evidence="11">tRNA exportin</fullName>
    </alternativeName>
</protein>
<dbReference type="AlphaFoldDB" id="A0A9P4UNM1"/>
<dbReference type="InterPro" id="IPR016024">
    <property type="entry name" value="ARM-type_fold"/>
</dbReference>